<proteinExistence type="predicted"/>
<reference evidence="1" key="1">
    <citation type="submission" date="2016-07" db="EMBL/GenBank/DDBJ databases">
        <title>Salivary Glands transcriptome analysis on engorged females of Ornithodoros brasiliensis (Acari:Argasidae).</title>
        <authorList>
            <person name="Simons S.M."/>
            <person name="Carvalho E."/>
            <person name="Junqueira-de-Azevedo I."/>
            <person name="Ho P.L."/>
            <person name="Giovanni D."/>
            <person name="Mendonca R."/>
            <person name="Onofrio V."/>
            <person name="Landulfo G."/>
            <person name="Ramirez D."/>
            <person name="Barros-Battesti D."/>
        </authorList>
    </citation>
    <scope>NUCLEOTIDE SEQUENCE</scope>
    <source>
        <strain evidence="1">Female</strain>
        <tissue evidence="1">Salivary gland</tissue>
    </source>
</reference>
<organism evidence="1">
    <name type="scientific">Ornithodoros brasiliensis</name>
    <name type="common">Mouro tick</name>
    <dbReference type="NCBI Taxonomy" id="888526"/>
    <lineage>
        <taxon>Eukaryota</taxon>
        <taxon>Metazoa</taxon>
        <taxon>Ecdysozoa</taxon>
        <taxon>Arthropoda</taxon>
        <taxon>Chelicerata</taxon>
        <taxon>Arachnida</taxon>
        <taxon>Acari</taxon>
        <taxon>Parasitiformes</taxon>
        <taxon>Ixodida</taxon>
        <taxon>Ixodoidea</taxon>
        <taxon>Argasidae</taxon>
        <taxon>Ornithodorinae</taxon>
        <taxon>Ornithodoros</taxon>
    </lineage>
</organism>
<accession>A0A1D2AHP6</accession>
<name>A0A1D2AHP6_ORNBR</name>
<protein>
    <submittedName>
        <fullName evidence="1">Cysteine rich secreted</fullName>
    </submittedName>
</protein>
<dbReference type="AlphaFoldDB" id="A0A1D2AHP6"/>
<feature type="non-terminal residue" evidence="1">
    <location>
        <position position="1"/>
    </location>
</feature>
<evidence type="ECO:0000313" key="1">
    <source>
        <dbReference type="EMBL" id="JAT78678.1"/>
    </source>
</evidence>
<dbReference type="EMBL" id="GETE01001337">
    <property type="protein sequence ID" value="JAT78678.1"/>
    <property type="molecule type" value="Transcribed_RNA"/>
</dbReference>
<sequence>GSFLQSDTTMIFVALAFVAIGGYSATGVAALTPCTTKSDCSYGEECVPHYNYSSSNPGHCSPVNYCSPVSGGTCTCLNSGYDCRKKACPSSPYECVVIEHKDTRCGGSNGPTCSSSQVCGYKSTGLVCVTCPCYGTHTAQCTTKTTPPGSCTDSIITIANDGSYTCDGCASATSVLTN</sequence>